<keyword evidence="1" id="KW-0805">Transcription regulation</keyword>
<name>A0A9X2FJ89_9LACO</name>
<proteinExistence type="predicted"/>
<evidence type="ECO:0000256" key="1">
    <source>
        <dbReference type="ARBA" id="ARBA00023015"/>
    </source>
</evidence>
<dbReference type="PANTHER" id="PTHR42756">
    <property type="entry name" value="TRANSCRIPTIONAL REGULATOR, MARR"/>
    <property type="match status" value="1"/>
</dbReference>
<keyword evidence="2" id="KW-0238">DNA-binding</keyword>
<dbReference type="AlphaFoldDB" id="A0A9X2FJ89"/>
<dbReference type="GO" id="GO:0003700">
    <property type="term" value="F:DNA-binding transcription factor activity"/>
    <property type="evidence" value="ECO:0007669"/>
    <property type="project" value="InterPro"/>
</dbReference>
<dbReference type="Pfam" id="PF12802">
    <property type="entry name" value="MarR_2"/>
    <property type="match status" value="1"/>
</dbReference>
<keyword evidence="6" id="KW-1185">Reference proteome</keyword>
<dbReference type="SMART" id="SM00347">
    <property type="entry name" value="HTH_MARR"/>
    <property type="match status" value="1"/>
</dbReference>
<dbReference type="InterPro" id="IPR036388">
    <property type="entry name" value="WH-like_DNA-bd_sf"/>
</dbReference>
<dbReference type="SUPFAM" id="SSF46785">
    <property type="entry name" value="Winged helix' DNA-binding domain"/>
    <property type="match status" value="1"/>
</dbReference>
<dbReference type="EMBL" id="JAIULA010000004">
    <property type="protein sequence ID" value="MCP0886359.1"/>
    <property type="molecule type" value="Genomic_DNA"/>
</dbReference>
<dbReference type="InterPro" id="IPR000835">
    <property type="entry name" value="HTH_MarR-typ"/>
</dbReference>
<protein>
    <submittedName>
        <fullName evidence="5">MarR family winged helix-turn-helix transcriptional regulator</fullName>
    </submittedName>
</protein>
<dbReference type="Proteomes" id="UP001139006">
    <property type="component" value="Unassembled WGS sequence"/>
</dbReference>
<gene>
    <name evidence="5" type="ORF">LB941_03285</name>
</gene>
<dbReference type="InterPro" id="IPR036390">
    <property type="entry name" value="WH_DNA-bd_sf"/>
</dbReference>
<reference evidence="5 6" key="1">
    <citation type="journal article" date="2023" name="Int. J. Syst. Evol. Microbiol.">
        <title>Ligilactobacillus ubinensis sp. nov., a novel species isolated from the wild ferment of a durian fruit (Durio zibethinus).</title>
        <authorList>
            <person name="Heng Y.C."/>
            <person name="Menon N."/>
            <person name="Chen B."/>
            <person name="Loo B.Z.L."/>
            <person name="Wong G.W.J."/>
            <person name="Lim A.C.H."/>
            <person name="Silvaraju S."/>
            <person name="Kittelmann S."/>
        </authorList>
    </citation>
    <scope>NUCLEOTIDE SEQUENCE [LARGE SCALE GENOMIC DNA]</scope>
    <source>
        <strain evidence="5 6">WILCCON 0076</strain>
    </source>
</reference>
<evidence type="ECO:0000259" key="4">
    <source>
        <dbReference type="PROSITE" id="PS50995"/>
    </source>
</evidence>
<keyword evidence="3" id="KW-0804">Transcription</keyword>
<organism evidence="5 6">
    <name type="scientific">Ligilactobacillus ubinensis</name>
    <dbReference type="NCBI Taxonomy" id="2876789"/>
    <lineage>
        <taxon>Bacteria</taxon>
        <taxon>Bacillati</taxon>
        <taxon>Bacillota</taxon>
        <taxon>Bacilli</taxon>
        <taxon>Lactobacillales</taxon>
        <taxon>Lactobacillaceae</taxon>
        <taxon>Ligilactobacillus</taxon>
    </lineage>
</organism>
<sequence length="146" mass="16942">MDIRDTLGFQIKQLSIYLSQYANHQIMLHDLTNITEIQQWVLSYLYAHKEQETFQSTLQQCFGLKKSTVSELITRMQKNGLVTLATSSVDGRRKTISLTPYSLKKAFAINSMIEANEIQLQKDLTEEELTLFIQLSKKIKNNITFY</sequence>
<dbReference type="RefSeq" id="WP_253359448.1">
    <property type="nucleotide sequence ID" value="NZ_JAIULA010000004.1"/>
</dbReference>
<feature type="domain" description="HTH marR-type" evidence="4">
    <location>
        <begin position="4"/>
        <end position="141"/>
    </location>
</feature>
<evidence type="ECO:0000313" key="5">
    <source>
        <dbReference type="EMBL" id="MCP0886359.1"/>
    </source>
</evidence>
<dbReference type="GO" id="GO:0003677">
    <property type="term" value="F:DNA binding"/>
    <property type="evidence" value="ECO:0007669"/>
    <property type="project" value="UniProtKB-KW"/>
</dbReference>
<comment type="caution">
    <text evidence="5">The sequence shown here is derived from an EMBL/GenBank/DDBJ whole genome shotgun (WGS) entry which is preliminary data.</text>
</comment>
<dbReference type="PANTHER" id="PTHR42756:SF1">
    <property type="entry name" value="TRANSCRIPTIONAL REPRESSOR OF EMRAB OPERON"/>
    <property type="match status" value="1"/>
</dbReference>
<evidence type="ECO:0000313" key="6">
    <source>
        <dbReference type="Proteomes" id="UP001139006"/>
    </source>
</evidence>
<dbReference type="PROSITE" id="PS50995">
    <property type="entry name" value="HTH_MARR_2"/>
    <property type="match status" value="1"/>
</dbReference>
<dbReference type="Gene3D" id="1.10.10.10">
    <property type="entry name" value="Winged helix-like DNA-binding domain superfamily/Winged helix DNA-binding domain"/>
    <property type="match status" value="1"/>
</dbReference>
<evidence type="ECO:0000256" key="3">
    <source>
        <dbReference type="ARBA" id="ARBA00023163"/>
    </source>
</evidence>
<accession>A0A9X2FJ89</accession>
<evidence type="ECO:0000256" key="2">
    <source>
        <dbReference type="ARBA" id="ARBA00023125"/>
    </source>
</evidence>